<dbReference type="InterPro" id="IPR008962">
    <property type="entry name" value="PapD-like_sf"/>
</dbReference>
<dbReference type="STRING" id="400727.A0A2T7NCN9"/>
<gene>
    <name evidence="8" type="ORF">C0Q70_21503</name>
</gene>
<dbReference type="GO" id="GO:0005737">
    <property type="term" value="C:cytoplasm"/>
    <property type="evidence" value="ECO:0007669"/>
    <property type="project" value="TreeGrafter"/>
</dbReference>
<keyword evidence="4 6" id="KW-0472">Membrane</keyword>
<feature type="domain" description="MSP" evidence="7">
    <location>
        <begin position="15"/>
        <end position="96"/>
    </location>
</feature>
<evidence type="ECO:0000256" key="3">
    <source>
        <dbReference type="ARBA" id="ARBA00022989"/>
    </source>
</evidence>
<name>A0A2T7NCN9_POMCA</name>
<protein>
    <recommendedName>
        <fullName evidence="7">MSP domain-containing protein</fullName>
    </recommendedName>
</protein>
<comment type="caution">
    <text evidence="8">The sequence shown here is derived from an EMBL/GenBank/DDBJ whole genome shotgun (WGS) entry which is preliminary data.</text>
</comment>
<evidence type="ECO:0000256" key="1">
    <source>
        <dbReference type="ARBA" id="ARBA00004141"/>
    </source>
</evidence>
<dbReference type="OrthoDB" id="10022288at2759"/>
<dbReference type="AlphaFoldDB" id="A0A2T7NCN9"/>
<evidence type="ECO:0000256" key="6">
    <source>
        <dbReference type="SAM" id="Phobius"/>
    </source>
</evidence>
<evidence type="ECO:0000259" key="7">
    <source>
        <dbReference type="Pfam" id="PF00635"/>
    </source>
</evidence>
<accession>A0A2T7NCN9</accession>
<dbReference type="PANTHER" id="PTHR34441">
    <property type="entry name" value="MOTILE SPERM DOMAIN-CONTAINING PROTEIN 1"/>
    <property type="match status" value="1"/>
</dbReference>
<dbReference type="InterPro" id="IPR000535">
    <property type="entry name" value="MSP_dom"/>
</dbReference>
<evidence type="ECO:0000256" key="4">
    <source>
        <dbReference type="ARBA" id="ARBA00023136"/>
    </source>
</evidence>
<proteinExistence type="predicted"/>
<feature type="compositionally biased region" description="Polar residues" evidence="5">
    <location>
        <begin position="130"/>
        <end position="140"/>
    </location>
</feature>
<dbReference type="Proteomes" id="UP000245119">
    <property type="component" value="Linkage Group LG14"/>
</dbReference>
<dbReference type="Gene3D" id="2.60.40.10">
    <property type="entry name" value="Immunoglobulins"/>
    <property type="match status" value="1"/>
</dbReference>
<dbReference type="SUPFAM" id="SSF49354">
    <property type="entry name" value="PapD-like"/>
    <property type="match status" value="1"/>
</dbReference>
<feature type="transmembrane region" description="Helical" evidence="6">
    <location>
        <begin position="194"/>
        <end position="211"/>
    </location>
</feature>
<evidence type="ECO:0000256" key="5">
    <source>
        <dbReference type="SAM" id="MobiDB-lite"/>
    </source>
</evidence>
<evidence type="ECO:0000256" key="2">
    <source>
        <dbReference type="ARBA" id="ARBA00022692"/>
    </source>
</evidence>
<evidence type="ECO:0000313" key="9">
    <source>
        <dbReference type="Proteomes" id="UP000245119"/>
    </source>
</evidence>
<dbReference type="InterPro" id="IPR039283">
    <property type="entry name" value="MOSPD1/3"/>
</dbReference>
<keyword evidence="2 6" id="KW-0812">Transmembrane</keyword>
<dbReference type="EMBL" id="PZQS01000014">
    <property type="protein sequence ID" value="PVD18944.1"/>
    <property type="molecule type" value="Genomic_DNA"/>
</dbReference>
<feature type="transmembrane region" description="Helical" evidence="6">
    <location>
        <begin position="155"/>
        <end position="174"/>
    </location>
</feature>
<dbReference type="Pfam" id="PF00635">
    <property type="entry name" value="Motile_Sperm"/>
    <property type="match status" value="1"/>
</dbReference>
<evidence type="ECO:0000313" key="8">
    <source>
        <dbReference type="EMBL" id="PVD18944.1"/>
    </source>
</evidence>
<keyword evidence="9" id="KW-1185">Reference proteome</keyword>
<sequence>MASPAKSRDSTVAVLVIPPSLTFYTNDVKTHQQVFTIYNLNDFPVKYAVTSTTPQKYHIPNDVGVVDGKDYKNIDITIKEVFLKNEGVIDKFRVNLYDRKDFLGHKDVTAQLLPGRSKTLEEGSDKFRSMSPQQTSTCQSTDRDITLSAQSRGPGLGLIMTCMILLLVLCLPNQGDTESSLPMYLHLSVNNKVFIGIIFGVLMTLMVQNANSWEGSRKCISSNPQHSTCSQLMVNSIELLRDKHTLPDCIEPELVCCTSRKIILQFSLKFLSNLILKALHEATFCTTPKFHALIPRREPSI</sequence>
<comment type="subcellular location">
    <subcellularLocation>
        <location evidence="1">Membrane</location>
        <topology evidence="1">Multi-pass membrane protein</topology>
    </subcellularLocation>
</comment>
<dbReference type="InterPro" id="IPR013783">
    <property type="entry name" value="Ig-like_fold"/>
</dbReference>
<organism evidence="8 9">
    <name type="scientific">Pomacea canaliculata</name>
    <name type="common">Golden apple snail</name>
    <dbReference type="NCBI Taxonomy" id="400727"/>
    <lineage>
        <taxon>Eukaryota</taxon>
        <taxon>Metazoa</taxon>
        <taxon>Spiralia</taxon>
        <taxon>Lophotrochozoa</taxon>
        <taxon>Mollusca</taxon>
        <taxon>Gastropoda</taxon>
        <taxon>Caenogastropoda</taxon>
        <taxon>Architaenioglossa</taxon>
        <taxon>Ampullarioidea</taxon>
        <taxon>Ampullariidae</taxon>
        <taxon>Pomacea</taxon>
    </lineage>
</organism>
<feature type="region of interest" description="Disordered" evidence="5">
    <location>
        <begin position="122"/>
        <end position="143"/>
    </location>
</feature>
<keyword evidence="3 6" id="KW-1133">Transmembrane helix</keyword>
<reference evidence="8 9" key="1">
    <citation type="submission" date="2018-04" db="EMBL/GenBank/DDBJ databases">
        <title>The genome of golden apple snail Pomacea canaliculata provides insight into stress tolerance and invasive adaptation.</title>
        <authorList>
            <person name="Liu C."/>
            <person name="Liu B."/>
            <person name="Ren Y."/>
            <person name="Zhang Y."/>
            <person name="Wang H."/>
            <person name="Li S."/>
            <person name="Jiang F."/>
            <person name="Yin L."/>
            <person name="Zhang G."/>
            <person name="Qian W."/>
            <person name="Fan W."/>
        </authorList>
    </citation>
    <scope>NUCLEOTIDE SEQUENCE [LARGE SCALE GENOMIC DNA]</scope>
    <source>
        <strain evidence="8">SZHN2017</strain>
        <tissue evidence="8">Muscle</tissue>
    </source>
</reference>
<dbReference type="PANTHER" id="PTHR34441:SF1">
    <property type="entry name" value="MOTILE SPERM DOMAIN-CONTAINING 1"/>
    <property type="match status" value="1"/>
</dbReference>
<dbReference type="GO" id="GO:0016020">
    <property type="term" value="C:membrane"/>
    <property type="evidence" value="ECO:0007669"/>
    <property type="project" value="UniProtKB-SubCell"/>
</dbReference>